<dbReference type="InterPro" id="IPR000618">
    <property type="entry name" value="Insect_cuticle"/>
</dbReference>
<dbReference type="EMBL" id="OV651829">
    <property type="protein sequence ID" value="CAH1104635.1"/>
    <property type="molecule type" value="Genomic_DNA"/>
</dbReference>
<dbReference type="OrthoDB" id="6372059at2759"/>
<proteinExistence type="predicted"/>
<evidence type="ECO:0000256" key="3">
    <source>
        <dbReference type="SAM" id="SignalP"/>
    </source>
</evidence>
<feature type="chain" id="PRO_5040381893" evidence="3">
    <location>
        <begin position="28"/>
        <end position="149"/>
    </location>
</feature>
<sequence length="149" mass="15778">SGKLTISDRVNNIVLIIAIALLKVCHGFPAEAAPQEPIAILKYENEGVNADGSYQWSLETANGIKAEQHGVVKPGPTEGEGILEVSGQSEYTDNDGNPVLLTYIANENGFQPQGDHLPTPPPIPPAIQRSLDFLAANPPAQEAAEEASQ</sequence>
<dbReference type="GO" id="GO:0008010">
    <property type="term" value="F:structural constituent of chitin-based larval cuticle"/>
    <property type="evidence" value="ECO:0007669"/>
    <property type="project" value="TreeGrafter"/>
</dbReference>
<reference evidence="4" key="1">
    <citation type="submission" date="2022-01" db="EMBL/GenBank/DDBJ databases">
        <authorList>
            <person name="King R."/>
        </authorList>
    </citation>
    <scope>NUCLEOTIDE SEQUENCE</scope>
</reference>
<evidence type="ECO:0000256" key="2">
    <source>
        <dbReference type="PROSITE-ProRule" id="PRU00497"/>
    </source>
</evidence>
<evidence type="ECO:0000256" key="1">
    <source>
        <dbReference type="ARBA" id="ARBA00022460"/>
    </source>
</evidence>
<keyword evidence="1 2" id="KW-0193">Cuticle</keyword>
<feature type="non-terminal residue" evidence="4">
    <location>
        <position position="1"/>
    </location>
</feature>
<dbReference type="Pfam" id="PF00379">
    <property type="entry name" value="Chitin_bind_4"/>
    <property type="match status" value="1"/>
</dbReference>
<accession>A0A9P0CRN7</accession>
<gene>
    <name evidence="4" type="ORF">PSYICH_LOCUS5617</name>
</gene>
<dbReference type="PROSITE" id="PS00233">
    <property type="entry name" value="CHIT_BIND_RR_1"/>
    <property type="match status" value="1"/>
</dbReference>
<evidence type="ECO:0000313" key="4">
    <source>
        <dbReference type="EMBL" id="CAH1104635.1"/>
    </source>
</evidence>
<protein>
    <submittedName>
        <fullName evidence="4">Uncharacterized protein</fullName>
    </submittedName>
</protein>
<dbReference type="GO" id="GO:0062129">
    <property type="term" value="C:chitin-based extracellular matrix"/>
    <property type="evidence" value="ECO:0007669"/>
    <property type="project" value="TreeGrafter"/>
</dbReference>
<dbReference type="PANTHER" id="PTHR10380:SF241">
    <property type="entry name" value="CUTICULAR PROTEIN 47EG-RELATED"/>
    <property type="match status" value="1"/>
</dbReference>
<feature type="signal peptide" evidence="3">
    <location>
        <begin position="1"/>
        <end position="27"/>
    </location>
</feature>
<dbReference type="InterPro" id="IPR031311">
    <property type="entry name" value="CHIT_BIND_RR_consensus"/>
</dbReference>
<name>A0A9P0CRN7_9CUCU</name>
<organism evidence="4 5">
    <name type="scientific">Psylliodes chrysocephalus</name>
    <dbReference type="NCBI Taxonomy" id="3402493"/>
    <lineage>
        <taxon>Eukaryota</taxon>
        <taxon>Metazoa</taxon>
        <taxon>Ecdysozoa</taxon>
        <taxon>Arthropoda</taxon>
        <taxon>Hexapoda</taxon>
        <taxon>Insecta</taxon>
        <taxon>Pterygota</taxon>
        <taxon>Neoptera</taxon>
        <taxon>Endopterygota</taxon>
        <taxon>Coleoptera</taxon>
        <taxon>Polyphaga</taxon>
        <taxon>Cucujiformia</taxon>
        <taxon>Chrysomeloidea</taxon>
        <taxon>Chrysomelidae</taxon>
        <taxon>Galerucinae</taxon>
        <taxon>Alticini</taxon>
        <taxon>Psylliodes</taxon>
    </lineage>
</organism>
<dbReference type="InterPro" id="IPR050468">
    <property type="entry name" value="Cuticle_Struct_Prot"/>
</dbReference>
<keyword evidence="3" id="KW-0732">Signal</keyword>
<evidence type="ECO:0000313" key="5">
    <source>
        <dbReference type="Proteomes" id="UP001153636"/>
    </source>
</evidence>
<dbReference type="PROSITE" id="PS51155">
    <property type="entry name" value="CHIT_BIND_RR_2"/>
    <property type="match status" value="1"/>
</dbReference>
<dbReference type="Proteomes" id="UP001153636">
    <property type="component" value="Chromosome 17"/>
</dbReference>
<keyword evidence="5" id="KW-1185">Reference proteome</keyword>
<dbReference type="PANTHER" id="PTHR10380">
    <property type="entry name" value="CUTICLE PROTEIN"/>
    <property type="match status" value="1"/>
</dbReference>
<dbReference type="AlphaFoldDB" id="A0A9P0CRN7"/>